<keyword evidence="2" id="KW-1185">Reference proteome</keyword>
<evidence type="ECO:0000313" key="1">
    <source>
        <dbReference type="EMBL" id="GBP24697.1"/>
    </source>
</evidence>
<dbReference type="EMBL" id="BGZK01000164">
    <property type="protein sequence ID" value="GBP24697.1"/>
    <property type="molecule type" value="Genomic_DNA"/>
</dbReference>
<protein>
    <submittedName>
        <fullName evidence="1">Uncharacterized protein</fullName>
    </submittedName>
</protein>
<evidence type="ECO:0000313" key="2">
    <source>
        <dbReference type="Proteomes" id="UP000299102"/>
    </source>
</evidence>
<comment type="caution">
    <text evidence="1">The sequence shown here is derived from an EMBL/GenBank/DDBJ whole genome shotgun (WGS) entry which is preliminary data.</text>
</comment>
<gene>
    <name evidence="1" type="ORF">EVAR_15903_1</name>
</gene>
<accession>A0A4C1UF08</accession>
<sequence>MQSYAARAIFPLWQIVAKALKSDGYEPVPALKNPGNTLVFEYREKAECLANSIEKQCSHTSTLHDPFHTSQIEEESTFNGLTSGVLSAHRRHLKVPTRVVTLRDSQCQGDPSGSSVGESHADGICMSICHVR</sequence>
<proteinExistence type="predicted"/>
<dbReference type="OrthoDB" id="7487383at2759"/>
<reference evidence="1 2" key="1">
    <citation type="journal article" date="2019" name="Commun. Biol.">
        <title>The bagworm genome reveals a unique fibroin gene that provides high tensile strength.</title>
        <authorList>
            <person name="Kono N."/>
            <person name="Nakamura H."/>
            <person name="Ohtoshi R."/>
            <person name="Tomita M."/>
            <person name="Numata K."/>
            <person name="Arakawa K."/>
        </authorList>
    </citation>
    <scope>NUCLEOTIDE SEQUENCE [LARGE SCALE GENOMIC DNA]</scope>
</reference>
<dbReference type="AlphaFoldDB" id="A0A4C1UF08"/>
<name>A0A4C1UF08_EUMVA</name>
<dbReference type="Proteomes" id="UP000299102">
    <property type="component" value="Unassembled WGS sequence"/>
</dbReference>
<organism evidence="1 2">
    <name type="scientific">Eumeta variegata</name>
    <name type="common">Bagworm moth</name>
    <name type="synonym">Eumeta japonica</name>
    <dbReference type="NCBI Taxonomy" id="151549"/>
    <lineage>
        <taxon>Eukaryota</taxon>
        <taxon>Metazoa</taxon>
        <taxon>Ecdysozoa</taxon>
        <taxon>Arthropoda</taxon>
        <taxon>Hexapoda</taxon>
        <taxon>Insecta</taxon>
        <taxon>Pterygota</taxon>
        <taxon>Neoptera</taxon>
        <taxon>Endopterygota</taxon>
        <taxon>Lepidoptera</taxon>
        <taxon>Glossata</taxon>
        <taxon>Ditrysia</taxon>
        <taxon>Tineoidea</taxon>
        <taxon>Psychidae</taxon>
        <taxon>Oiketicinae</taxon>
        <taxon>Eumeta</taxon>
    </lineage>
</organism>